<dbReference type="Pfam" id="PF13505">
    <property type="entry name" value="OMP_b-brl"/>
    <property type="match status" value="1"/>
</dbReference>
<keyword evidence="3" id="KW-0472">Membrane</keyword>
<comment type="similarity">
    <text evidence="5">Belongs to the Omp25/RopB family.</text>
</comment>
<evidence type="ECO:0000313" key="8">
    <source>
        <dbReference type="Proteomes" id="UP001237448"/>
    </source>
</evidence>
<dbReference type="EMBL" id="JAUSVK010000001">
    <property type="protein sequence ID" value="MDQ0393894.1"/>
    <property type="molecule type" value="Genomic_DNA"/>
</dbReference>
<keyword evidence="8" id="KW-1185">Reference proteome</keyword>
<gene>
    <name evidence="7" type="ORF">J3R73_003686</name>
</gene>
<dbReference type="PANTHER" id="PTHR34001:SF3">
    <property type="entry name" value="BLL7405 PROTEIN"/>
    <property type="match status" value="1"/>
</dbReference>
<dbReference type="InterPro" id="IPR011250">
    <property type="entry name" value="OMP/PagP_B-barrel"/>
</dbReference>
<evidence type="ECO:0000256" key="3">
    <source>
        <dbReference type="ARBA" id="ARBA00023136"/>
    </source>
</evidence>
<reference evidence="7 8" key="1">
    <citation type="submission" date="2023-07" db="EMBL/GenBank/DDBJ databases">
        <title>Genomic Encyclopedia of Type Strains, Phase IV (KMG-IV): sequencing the most valuable type-strain genomes for metagenomic binning, comparative biology and taxonomic classification.</title>
        <authorList>
            <person name="Goeker M."/>
        </authorList>
    </citation>
    <scope>NUCLEOTIDE SEQUENCE [LARGE SCALE GENOMIC DNA]</scope>
    <source>
        <strain evidence="7 8">DSM 5896</strain>
    </source>
</reference>
<evidence type="ECO:0000256" key="1">
    <source>
        <dbReference type="ARBA" id="ARBA00004442"/>
    </source>
</evidence>
<dbReference type="PANTHER" id="PTHR34001">
    <property type="entry name" value="BLL7405 PROTEIN"/>
    <property type="match status" value="1"/>
</dbReference>
<protein>
    <submittedName>
        <fullName evidence="7">Outer membrane immunogenic protein</fullName>
    </submittedName>
</protein>
<dbReference type="SUPFAM" id="SSF56925">
    <property type="entry name" value="OMPA-like"/>
    <property type="match status" value="1"/>
</dbReference>
<dbReference type="InterPro" id="IPR051692">
    <property type="entry name" value="OMP-like"/>
</dbReference>
<dbReference type="RefSeq" id="WP_307429941.1">
    <property type="nucleotide sequence ID" value="NZ_JAUSVK010000001.1"/>
</dbReference>
<keyword evidence="4" id="KW-0998">Cell outer membrane</keyword>
<dbReference type="Gene3D" id="2.40.160.20">
    <property type="match status" value="1"/>
</dbReference>
<evidence type="ECO:0000256" key="5">
    <source>
        <dbReference type="ARBA" id="ARBA00038306"/>
    </source>
</evidence>
<organism evidence="7 8">
    <name type="scientific">Labrys monachus</name>
    <dbReference type="NCBI Taxonomy" id="217067"/>
    <lineage>
        <taxon>Bacteria</taxon>
        <taxon>Pseudomonadati</taxon>
        <taxon>Pseudomonadota</taxon>
        <taxon>Alphaproteobacteria</taxon>
        <taxon>Hyphomicrobiales</taxon>
        <taxon>Xanthobacteraceae</taxon>
        <taxon>Labrys</taxon>
    </lineage>
</organism>
<proteinExistence type="inferred from homology"/>
<evidence type="ECO:0000256" key="4">
    <source>
        <dbReference type="ARBA" id="ARBA00023237"/>
    </source>
</evidence>
<sequence length="274" mass="30320">MSSATASDLPVQGAEPVAPDVPFSWTGFYAGVNAGYGWNGASKIKDPTYYDDGDVGTYANGWFSSQRRSARGSFTAGVQAGYNQQFGPFVLGIEADFNYLGQKSKYLAADNADIYPNPPIEGQDYNYHLREHFSSESKTEWFGTIRPRVGFTPTDRLLVYATAGLAYGEVKSSGNYNWHEYGYWWCTPVCGQNGDFDRSGGFSGSTNAVRWGWTAGGGVEYAITDHLAIKAEYLYVDLGKKNHVVVSATDPREFMTWKDASRAHIVRIGLNYRF</sequence>
<evidence type="ECO:0000259" key="6">
    <source>
        <dbReference type="Pfam" id="PF13505"/>
    </source>
</evidence>
<feature type="domain" description="Outer membrane protein beta-barrel" evidence="6">
    <location>
        <begin position="24"/>
        <end position="274"/>
    </location>
</feature>
<name>A0ABU0FH05_9HYPH</name>
<comment type="subcellular location">
    <subcellularLocation>
        <location evidence="1">Cell outer membrane</location>
    </subcellularLocation>
</comment>
<dbReference type="Proteomes" id="UP001237448">
    <property type="component" value="Unassembled WGS sequence"/>
</dbReference>
<evidence type="ECO:0000313" key="7">
    <source>
        <dbReference type="EMBL" id="MDQ0393894.1"/>
    </source>
</evidence>
<keyword evidence="2" id="KW-0732">Signal</keyword>
<comment type="caution">
    <text evidence="7">The sequence shown here is derived from an EMBL/GenBank/DDBJ whole genome shotgun (WGS) entry which is preliminary data.</text>
</comment>
<evidence type="ECO:0000256" key="2">
    <source>
        <dbReference type="ARBA" id="ARBA00022729"/>
    </source>
</evidence>
<accession>A0ABU0FH05</accession>
<dbReference type="InterPro" id="IPR027385">
    <property type="entry name" value="Beta-barrel_OMP"/>
</dbReference>